<feature type="compositionally biased region" description="Gly residues" evidence="1">
    <location>
        <begin position="472"/>
        <end position="489"/>
    </location>
</feature>
<feature type="region of interest" description="Disordered" evidence="1">
    <location>
        <begin position="810"/>
        <end position="913"/>
    </location>
</feature>
<dbReference type="InterPro" id="IPR011993">
    <property type="entry name" value="PH-like_dom_sf"/>
</dbReference>
<dbReference type="VEuPathDB" id="VectorBase:ACON2_040381"/>
<proteinExistence type="predicted"/>
<feature type="compositionally biased region" description="Low complexity" evidence="1">
    <location>
        <begin position="430"/>
        <end position="448"/>
    </location>
</feature>
<dbReference type="VEuPathDB" id="VectorBase:ACON005826"/>
<dbReference type="Gene3D" id="2.30.29.30">
    <property type="entry name" value="Pleckstrin-homology domain (PH domain)/Phosphotyrosine-binding domain (PTB)"/>
    <property type="match status" value="1"/>
</dbReference>
<dbReference type="GO" id="GO:0035591">
    <property type="term" value="F:signaling adaptor activity"/>
    <property type="evidence" value="ECO:0007669"/>
    <property type="project" value="TreeGrafter"/>
</dbReference>
<organism evidence="3 4">
    <name type="scientific">Anopheles coluzzii</name>
    <name type="common">African malaria mosquito</name>
    <dbReference type="NCBI Taxonomy" id="1518534"/>
    <lineage>
        <taxon>Eukaryota</taxon>
        <taxon>Metazoa</taxon>
        <taxon>Ecdysozoa</taxon>
        <taxon>Arthropoda</taxon>
        <taxon>Hexapoda</taxon>
        <taxon>Insecta</taxon>
        <taxon>Pterygota</taxon>
        <taxon>Neoptera</taxon>
        <taxon>Endopterygota</taxon>
        <taxon>Diptera</taxon>
        <taxon>Nematocera</taxon>
        <taxon>Culicoidea</taxon>
        <taxon>Culicidae</taxon>
        <taxon>Anophelinae</taxon>
        <taxon>Anopheles</taxon>
    </lineage>
</organism>
<feature type="domain" description="PH" evidence="2">
    <location>
        <begin position="7"/>
        <end position="117"/>
    </location>
</feature>
<feature type="region of interest" description="Disordered" evidence="1">
    <location>
        <begin position="519"/>
        <end position="562"/>
    </location>
</feature>
<evidence type="ECO:0000313" key="3">
    <source>
        <dbReference type="EnsemblMetazoa" id="ACON005826-PA"/>
    </source>
</evidence>
<accession>A0A6E8VNC7</accession>
<feature type="compositionally biased region" description="Polar residues" evidence="1">
    <location>
        <begin position="274"/>
        <end position="292"/>
    </location>
</feature>
<feature type="compositionally biased region" description="Polar residues" evidence="1">
    <location>
        <begin position="901"/>
        <end position="913"/>
    </location>
</feature>
<keyword evidence="4" id="KW-1185">Reference proteome</keyword>
<dbReference type="SMART" id="SM00233">
    <property type="entry name" value="PH"/>
    <property type="match status" value="1"/>
</dbReference>
<feature type="region of interest" description="Disordered" evidence="1">
    <location>
        <begin position="189"/>
        <end position="209"/>
    </location>
</feature>
<sequence length="944" mass="101048">MATTNKEVYHEGWLIKSPPTKRIWRARWRRRWFTLKQGELPGQFFLEYYTDRKCRKLKGIIDLDQCEQVDAGLRLDRQKEKYAHMFDVKTPTRTYYLAADTEEDMRGWVNCICQVCSLQETQTVDDRPYYNIGAINMADAVNMADTVVETRAPTRSTSNGAAAVMETDVSNETETTMLNHSVVGEAAAVDPSQHHHNSQQAAKRTPPAAYNPYGTYQNEEMMGFRSMDYTNRETIICEAKLGQTVPNAEAYSNLDVIIERSQSLRGKPTAKNGEPSSSSTMTNGIGTGTASSMGHHMRTQSLNIDHQQQHQQQQQRGGKKIPENLKLTDRSPSTSAFDSGPEQPSPALSTSSGPYIPISECYSGSPVTPLNSLDPRFYETPRSHTNIGFNLVNNEQPYSPKRNNVGGGPLATGPSSLVLGGTGGAGNTVPKGIGPSCSGKSSPSDSESVFTDDEWTAGSPGDGMRGGREGATNGGGGSGGRGGAGGAGGTIDRSTRPSDSSIENDAVGWTYVQRFSKVPNTEEKQQQQQQQQQLKQGQGASAGNAPGAPPRPPKRTSLNLEGIEKTKDIISSDTENVSPAIGPKEASAHIEQFYDIPRSHQHPYTGSSMHLPDGDLLSPLSQCDLVASSTPNLISDFGSGSQCGTLGRPRPHCYTNAAPTKIEGNVFRFDFSEQSDASAPAINRRLKPRSSFDITKSIESVTQGVKQQMSLGGAGTTAPPVPIPNGGSANGGVQSAKSPPTVDRTRKPATPKIGTNSMRRKGGPVSLNLASNQATESTYGNTQDANISMLSVISPRATSKNEDRLQYLDLDHSNSPQKGSNQNGIYSSGPGSSIAIGGQGASGASAAHGGGGSNGKNHHHQQQNHHHPVASTSSLSHDSTGGHHGGTSSRHHRDGGETGTAKPTIQTSRTPYTTVDFVKTDAFNRVRADSELTRAQSRLKDQTS</sequence>
<name>A0A6E8VNC7_ANOCL</name>
<dbReference type="AlphaFoldDB" id="A0A6E8VNC7"/>
<dbReference type="Proteomes" id="UP001105220">
    <property type="component" value="Unplaced"/>
</dbReference>
<reference key="1">
    <citation type="journal article" date="2019" name="Genes (Basel)">
        <title>A High-Quality De novo Genome Assembly from a Single Mosquito Using PacBio Sequencing.</title>
        <authorList>
            <person name="Kingan S.B."/>
            <person name="Heaton H."/>
            <person name="Cudini J."/>
            <person name="Lambert C.C."/>
            <person name="Baybayan P."/>
            <person name="Galvin B.D."/>
            <person name="Durbin R."/>
            <person name="Korlach J."/>
            <person name="Lawniczak M.K.N."/>
        </authorList>
    </citation>
    <scope>NUCLEOTIDE SEQUENCE [LARGE SCALE GENOMIC DNA]</scope>
    <source>
        <strain>Mali-NIH</strain>
    </source>
</reference>
<dbReference type="PANTHER" id="PTHR45960">
    <property type="entry name" value="GRB2-ASSOCIATED-BINDING PROTEIN"/>
    <property type="match status" value="1"/>
</dbReference>
<feature type="compositionally biased region" description="Low complexity" evidence="1">
    <location>
        <begin position="526"/>
        <end position="546"/>
    </location>
</feature>
<feature type="compositionally biased region" description="Basic residues" evidence="1">
    <location>
        <begin position="856"/>
        <end position="868"/>
    </location>
</feature>
<dbReference type="GO" id="GO:0005737">
    <property type="term" value="C:cytoplasm"/>
    <property type="evidence" value="ECO:0007669"/>
    <property type="project" value="TreeGrafter"/>
</dbReference>
<dbReference type="InterPro" id="IPR046355">
    <property type="entry name" value="Gab1-4-like"/>
</dbReference>
<dbReference type="GO" id="GO:0007165">
    <property type="term" value="P:signal transduction"/>
    <property type="evidence" value="ECO:0007669"/>
    <property type="project" value="TreeGrafter"/>
</dbReference>
<dbReference type="VEuPathDB" id="VectorBase:ACMO_000910"/>
<dbReference type="PANTHER" id="PTHR45960:SF2">
    <property type="entry name" value="PROTEIN DAUGHTER OF SEVENLESS"/>
    <property type="match status" value="1"/>
</dbReference>
<dbReference type="PROSITE" id="PS50003">
    <property type="entry name" value="PH_DOMAIN"/>
    <property type="match status" value="1"/>
</dbReference>
<evidence type="ECO:0000313" key="4">
    <source>
        <dbReference type="Proteomes" id="UP001105220"/>
    </source>
</evidence>
<reference evidence="3" key="2">
    <citation type="submission" date="2020-05" db="UniProtKB">
        <authorList>
            <consortium name="EnsemblMetazoa"/>
        </authorList>
    </citation>
    <scope>IDENTIFICATION</scope>
    <source>
        <strain evidence="3">Ngousso</strain>
    </source>
</reference>
<feature type="compositionally biased region" description="Basic and acidic residues" evidence="1">
    <location>
        <begin position="320"/>
        <end position="329"/>
    </location>
</feature>
<feature type="region of interest" description="Disordered" evidence="1">
    <location>
        <begin position="422"/>
        <end position="507"/>
    </location>
</feature>
<feature type="region of interest" description="Disordered" evidence="1">
    <location>
        <begin position="262"/>
        <end position="353"/>
    </location>
</feature>
<dbReference type="SUPFAM" id="SSF50729">
    <property type="entry name" value="PH domain-like"/>
    <property type="match status" value="1"/>
</dbReference>
<feature type="compositionally biased region" description="Polar residues" evidence="1">
    <location>
        <begin position="813"/>
        <end position="822"/>
    </location>
</feature>
<dbReference type="FunFam" id="2.30.29.30:FF:000286">
    <property type="entry name" value="PH-protein kinase domain containing protein"/>
    <property type="match status" value="1"/>
</dbReference>
<evidence type="ECO:0000256" key="1">
    <source>
        <dbReference type="SAM" id="MobiDB-lite"/>
    </source>
</evidence>
<feature type="compositionally biased region" description="Low complexity" evidence="1">
    <location>
        <begin position="823"/>
        <end position="847"/>
    </location>
</feature>
<dbReference type="Pfam" id="PF00169">
    <property type="entry name" value="PH"/>
    <property type="match status" value="1"/>
</dbReference>
<feature type="region of interest" description="Disordered" evidence="1">
    <location>
        <begin position="723"/>
        <end position="766"/>
    </location>
</feature>
<evidence type="ECO:0000259" key="2">
    <source>
        <dbReference type="PROSITE" id="PS50003"/>
    </source>
</evidence>
<protein>
    <submittedName>
        <fullName evidence="3">PH domain-containing protein</fullName>
    </submittedName>
</protein>
<dbReference type="EnsemblMetazoa" id="ACON005826-RA">
    <property type="protein sequence ID" value="ACON005826-PA"/>
    <property type="gene ID" value="ACON005826"/>
</dbReference>
<dbReference type="InterPro" id="IPR001849">
    <property type="entry name" value="PH_domain"/>
</dbReference>